<evidence type="ECO:0008006" key="5">
    <source>
        <dbReference type="Google" id="ProtNLM"/>
    </source>
</evidence>
<accession>A0ABV9WUK8</accession>
<evidence type="ECO:0000256" key="1">
    <source>
        <dbReference type="SAM" id="MobiDB-lite"/>
    </source>
</evidence>
<organism evidence="3 4">
    <name type="scientific">Streptomyces lienomycini</name>
    <dbReference type="NCBI Taxonomy" id="284035"/>
    <lineage>
        <taxon>Bacteria</taxon>
        <taxon>Bacillati</taxon>
        <taxon>Actinomycetota</taxon>
        <taxon>Actinomycetes</taxon>
        <taxon>Kitasatosporales</taxon>
        <taxon>Streptomycetaceae</taxon>
        <taxon>Streptomyces</taxon>
    </lineage>
</organism>
<gene>
    <name evidence="3" type="ORF">ACFPRC_18735</name>
</gene>
<feature type="region of interest" description="Disordered" evidence="1">
    <location>
        <begin position="44"/>
        <end position="113"/>
    </location>
</feature>
<name>A0ABV9WUK8_9ACTN</name>
<dbReference type="Proteomes" id="UP001595855">
    <property type="component" value="Unassembled WGS sequence"/>
</dbReference>
<sequence length="113" mass="11677">MRPAPHAPAARAARRSAWPRVLLVLLLALVVPCAHATAQAAPVVQAAASGGTAAEHDHLDTALRTPARSGRRAAAVRPAPPSPAAGRRVRRDLLPPVGPPPSPRGPRSVVLRC</sequence>
<proteinExistence type="predicted"/>
<feature type="compositionally biased region" description="Low complexity" evidence="1">
    <location>
        <begin position="66"/>
        <end position="77"/>
    </location>
</feature>
<dbReference type="EMBL" id="JBHSJO010000001">
    <property type="protein sequence ID" value="MFC5016909.1"/>
    <property type="molecule type" value="Genomic_DNA"/>
</dbReference>
<feature type="signal peptide" evidence="2">
    <location>
        <begin position="1"/>
        <end position="36"/>
    </location>
</feature>
<evidence type="ECO:0000313" key="4">
    <source>
        <dbReference type="Proteomes" id="UP001595855"/>
    </source>
</evidence>
<dbReference type="RefSeq" id="WP_271416791.1">
    <property type="nucleotide sequence ID" value="NZ_BAAATN010000005.1"/>
</dbReference>
<protein>
    <recommendedName>
        <fullName evidence="5">Secreted protein</fullName>
    </recommendedName>
</protein>
<evidence type="ECO:0000256" key="2">
    <source>
        <dbReference type="SAM" id="SignalP"/>
    </source>
</evidence>
<keyword evidence="4" id="KW-1185">Reference proteome</keyword>
<evidence type="ECO:0000313" key="3">
    <source>
        <dbReference type="EMBL" id="MFC5016909.1"/>
    </source>
</evidence>
<feature type="chain" id="PRO_5045338137" description="Secreted protein" evidence="2">
    <location>
        <begin position="37"/>
        <end position="113"/>
    </location>
</feature>
<keyword evidence="2" id="KW-0732">Signal</keyword>
<reference evidence="4" key="1">
    <citation type="journal article" date="2019" name="Int. J. Syst. Evol. Microbiol.">
        <title>The Global Catalogue of Microorganisms (GCM) 10K type strain sequencing project: providing services to taxonomists for standard genome sequencing and annotation.</title>
        <authorList>
            <consortium name="The Broad Institute Genomics Platform"/>
            <consortium name="The Broad Institute Genome Sequencing Center for Infectious Disease"/>
            <person name="Wu L."/>
            <person name="Ma J."/>
        </authorList>
    </citation>
    <scope>NUCLEOTIDE SEQUENCE [LARGE SCALE GENOMIC DNA]</scope>
    <source>
        <strain evidence="4">CGMCC 4.1542</strain>
    </source>
</reference>
<comment type="caution">
    <text evidence="3">The sequence shown here is derived from an EMBL/GenBank/DDBJ whole genome shotgun (WGS) entry which is preliminary data.</text>
</comment>